<keyword evidence="1 4" id="KW-0238">DNA-binding</keyword>
<dbReference type="InterPro" id="IPR037914">
    <property type="entry name" value="SpoVT-AbrB_sf"/>
</dbReference>
<evidence type="ECO:0000313" key="4">
    <source>
        <dbReference type="EMBL" id="RRR65449.1"/>
    </source>
</evidence>
<feature type="compositionally biased region" description="Basic and acidic residues" evidence="2">
    <location>
        <begin position="66"/>
        <end position="75"/>
    </location>
</feature>
<dbReference type="SUPFAM" id="SSF89447">
    <property type="entry name" value="AbrB/MazE/MraZ-like"/>
    <property type="match status" value="1"/>
</dbReference>
<evidence type="ECO:0000256" key="1">
    <source>
        <dbReference type="PROSITE-ProRule" id="PRU01076"/>
    </source>
</evidence>
<accession>A0A426TQD3</accession>
<reference evidence="4 5" key="1">
    <citation type="submission" date="2018-12" db="EMBL/GenBank/DDBJ databases">
        <title>Genome Sequence of Candidatus Viridilinea halotolerans isolated from saline sulfide-rich spring.</title>
        <authorList>
            <person name="Grouzdev D.S."/>
            <person name="Burganskaya E.I."/>
            <person name="Krutkina M.S."/>
            <person name="Sukhacheva M.V."/>
            <person name="Gorlenko V.M."/>
        </authorList>
    </citation>
    <scope>NUCLEOTIDE SEQUENCE [LARGE SCALE GENOMIC DNA]</scope>
    <source>
        <strain evidence="4">Chok-6</strain>
    </source>
</reference>
<comment type="caution">
    <text evidence="4">The sequence shown here is derived from an EMBL/GenBank/DDBJ whole genome shotgun (WGS) entry which is preliminary data.</text>
</comment>
<dbReference type="Gene3D" id="2.10.260.10">
    <property type="match status" value="1"/>
</dbReference>
<dbReference type="InterPro" id="IPR007159">
    <property type="entry name" value="SpoVT-AbrB_dom"/>
</dbReference>
<dbReference type="AlphaFoldDB" id="A0A426TQD3"/>
<dbReference type="Pfam" id="PF04014">
    <property type="entry name" value="MazE_antitoxin"/>
    <property type="match status" value="1"/>
</dbReference>
<proteinExistence type="predicted"/>
<dbReference type="EMBL" id="RSAS01000951">
    <property type="protein sequence ID" value="RRR65449.1"/>
    <property type="molecule type" value="Genomic_DNA"/>
</dbReference>
<feature type="region of interest" description="Disordered" evidence="2">
    <location>
        <begin position="66"/>
        <end position="89"/>
    </location>
</feature>
<gene>
    <name evidence="4" type="ORF">EI684_23090</name>
</gene>
<evidence type="ECO:0000259" key="3">
    <source>
        <dbReference type="PROSITE" id="PS51740"/>
    </source>
</evidence>
<protein>
    <submittedName>
        <fullName evidence="4">AbrB/MazE/SpoVT family DNA-binding domain-containing protein</fullName>
    </submittedName>
</protein>
<organism evidence="4 5">
    <name type="scientific">Candidatus Viridilinea halotolerans</name>
    <dbReference type="NCBI Taxonomy" id="2491704"/>
    <lineage>
        <taxon>Bacteria</taxon>
        <taxon>Bacillati</taxon>
        <taxon>Chloroflexota</taxon>
        <taxon>Chloroflexia</taxon>
        <taxon>Chloroflexales</taxon>
        <taxon>Chloroflexineae</taxon>
        <taxon>Oscillochloridaceae</taxon>
        <taxon>Candidatus Viridilinea</taxon>
    </lineage>
</organism>
<sequence>MSTIVKTRLVKIGNSQGIRIPKVLLDQVGLTNDIELEVQGDQLVLRAARRPRAGWNEQFRQMAERDDDRLLDQHARSGSSWDAEEWTWE</sequence>
<dbReference type="GO" id="GO:0003677">
    <property type="term" value="F:DNA binding"/>
    <property type="evidence" value="ECO:0007669"/>
    <property type="project" value="UniProtKB-UniRule"/>
</dbReference>
<feature type="domain" description="SpoVT-AbrB" evidence="3">
    <location>
        <begin position="7"/>
        <end position="50"/>
    </location>
</feature>
<dbReference type="Proteomes" id="UP000280307">
    <property type="component" value="Unassembled WGS sequence"/>
</dbReference>
<evidence type="ECO:0000256" key="2">
    <source>
        <dbReference type="SAM" id="MobiDB-lite"/>
    </source>
</evidence>
<evidence type="ECO:0000313" key="5">
    <source>
        <dbReference type="Proteomes" id="UP000280307"/>
    </source>
</evidence>
<dbReference type="SMART" id="SM00966">
    <property type="entry name" value="SpoVT_AbrB"/>
    <property type="match status" value="1"/>
</dbReference>
<name>A0A426TQD3_9CHLR</name>
<dbReference type="PROSITE" id="PS51740">
    <property type="entry name" value="SPOVT_ABRB"/>
    <property type="match status" value="1"/>
</dbReference>